<reference evidence="1" key="1">
    <citation type="submission" date="2021-06" db="EMBL/GenBank/DDBJ databases">
        <authorList>
            <person name="Kallberg Y."/>
            <person name="Tangrot J."/>
            <person name="Rosling A."/>
        </authorList>
    </citation>
    <scope>NUCLEOTIDE SEQUENCE</scope>
    <source>
        <strain evidence="1">AU212A</strain>
    </source>
</reference>
<name>A0ACA9L673_9GLOM</name>
<accession>A0ACA9L673</accession>
<gene>
    <name evidence="1" type="ORF">SCALOS_LOCUS3738</name>
</gene>
<proteinExistence type="predicted"/>
<organism evidence="1 2">
    <name type="scientific">Scutellospora calospora</name>
    <dbReference type="NCBI Taxonomy" id="85575"/>
    <lineage>
        <taxon>Eukaryota</taxon>
        <taxon>Fungi</taxon>
        <taxon>Fungi incertae sedis</taxon>
        <taxon>Mucoromycota</taxon>
        <taxon>Glomeromycotina</taxon>
        <taxon>Glomeromycetes</taxon>
        <taxon>Diversisporales</taxon>
        <taxon>Gigasporaceae</taxon>
        <taxon>Scutellospora</taxon>
    </lineage>
</organism>
<evidence type="ECO:0000313" key="2">
    <source>
        <dbReference type="Proteomes" id="UP000789860"/>
    </source>
</evidence>
<keyword evidence="2" id="KW-1185">Reference proteome</keyword>
<evidence type="ECO:0000313" key="1">
    <source>
        <dbReference type="EMBL" id="CAG8512912.1"/>
    </source>
</evidence>
<sequence length="159" mass="17693">MKIFQFKPALYKLNIVESLMLSSPNILLSSSSTIISSFPTTTTSSSTLTTSYSTITLSSTVTLSPPTVISPPLIVTTLLPLIVPPPILTTSLLPICTTDLINYLSQKKLYLNDNYYAILQQQEIIGQDFLELNQKSLENWRIASKLAKWLAKEARLLKK</sequence>
<dbReference type="Proteomes" id="UP000789860">
    <property type="component" value="Unassembled WGS sequence"/>
</dbReference>
<protein>
    <submittedName>
        <fullName evidence="1">7994_t:CDS:1</fullName>
    </submittedName>
</protein>
<comment type="caution">
    <text evidence="1">The sequence shown here is derived from an EMBL/GenBank/DDBJ whole genome shotgun (WGS) entry which is preliminary data.</text>
</comment>
<dbReference type="EMBL" id="CAJVPM010004413">
    <property type="protein sequence ID" value="CAG8512912.1"/>
    <property type="molecule type" value="Genomic_DNA"/>
</dbReference>